<feature type="region of interest" description="Disordered" evidence="5">
    <location>
        <begin position="1356"/>
        <end position="1375"/>
    </location>
</feature>
<keyword evidence="1" id="KW-0805">Transcription regulation</keyword>
<evidence type="ECO:0000313" key="6">
    <source>
        <dbReference type="EMBL" id="TRY60757.1"/>
    </source>
</evidence>
<dbReference type="Pfam" id="PF15090">
    <property type="entry name" value="DUF4553"/>
    <property type="match status" value="1"/>
</dbReference>
<dbReference type="STRING" id="623744.A0A553N5P3"/>
<evidence type="ECO:0000256" key="2">
    <source>
        <dbReference type="ARBA" id="ARBA00023125"/>
    </source>
</evidence>
<keyword evidence="4" id="KW-0539">Nucleus</keyword>
<feature type="region of interest" description="Disordered" evidence="5">
    <location>
        <begin position="1477"/>
        <end position="1550"/>
    </location>
</feature>
<feature type="region of interest" description="Disordered" evidence="5">
    <location>
        <begin position="2127"/>
        <end position="2159"/>
    </location>
</feature>
<feature type="region of interest" description="Disordered" evidence="5">
    <location>
        <begin position="1188"/>
        <end position="1208"/>
    </location>
</feature>
<accession>A0A553N5P3</accession>
<protein>
    <submittedName>
        <fullName evidence="6">Uncharacterized protein</fullName>
    </submittedName>
</protein>
<keyword evidence="2" id="KW-0238">DNA-binding</keyword>
<feature type="region of interest" description="Disordered" evidence="5">
    <location>
        <begin position="766"/>
        <end position="843"/>
    </location>
</feature>
<dbReference type="GO" id="GO:0005634">
    <property type="term" value="C:nucleus"/>
    <property type="evidence" value="ECO:0007669"/>
    <property type="project" value="TreeGrafter"/>
</dbReference>
<reference evidence="6 7" key="1">
    <citation type="journal article" date="2019" name="Sci. Data">
        <title>Hybrid genome assembly and annotation of Danionella translucida.</title>
        <authorList>
            <person name="Kadobianskyi M."/>
            <person name="Schulze L."/>
            <person name="Schuelke M."/>
            <person name="Judkewitz B."/>
        </authorList>
    </citation>
    <scope>NUCLEOTIDE SEQUENCE [LARGE SCALE GENOMIC DNA]</scope>
    <source>
        <strain evidence="6 7">Bolton</strain>
    </source>
</reference>
<dbReference type="OrthoDB" id="9941983at2759"/>
<evidence type="ECO:0000313" key="7">
    <source>
        <dbReference type="Proteomes" id="UP000316079"/>
    </source>
</evidence>
<name>A0A553N5P3_9TELE</name>
<evidence type="ECO:0000256" key="5">
    <source>
        <dbReference type="SAM" id="MobiDB-lite"/>
    </source>
</evidence>
<dbReference type="PANTHER" id="PTHR21545:SF10">
    <property type="entry name" value="LIGAND-DEPENDENT NUCLEAR RECEPTOR COREPRESSOR-LIKE PROTEIN"/>
    <property type="match status" value="1"/>
</dbReference>
<feature type="compositionally biased region" description="Basic and acidic residues" evidence="5">
    <location>
        <begin position="1356"/>
        <end position="1365"/>
    </location>
</feature>
<dbReference type="PANTHER" id="PTHR21545">
    <property type="entry name" value="TRANSCRIPTION FACTOR MLR1/2"/>
    <property type="match status" value="1"/>
</dbReference>
<dbReference type="InterPro" id="IPR028104">
    <property type="entry name" value="DUF4553"/>
</dbReference>
<gene>
    <name evidence="6" type="ORF">DNTS_029616</name>
</gene>
<dbReference type="GO" id="GO:0006357">
    <property type="term" value="P:regulation of transcription by RNA polymerase II"/>
    <property type="evidence" value="ECO:0007669"/>
    <property type="project" value="TreeGrafter"/>
</dbReference>
<feature type="region of interest" description="Disordered" evidence="5">
    <location>
        <begin position="1380"/>
        <end position="1403"/>
    </location>
</feature>
<feature type="compositionally biased region" description="Basic and acidic residues" evidence="5">
    <location>
        <begin position="1580"/>
        <end position="1590"/>
    </location>
</feature>
<dbReference type="EMBL" id="SRMA01027025">
    <property type="protein sequence ID" value="TRY60757.1"/>
    <property type="molecule type" value="Genomic_DNA"/>
</dbReference>
<evidence type="ECO:0000256" key="1">
    <source>
        <dbReference type="ARBA" id="ARBA00023015"/>
    </source>
</evidence>
<evidence type="ECO:0000256" key="3">
    <source>
        <dbReference type="ARBA" id="ARBA00023163"/>
    </source>
</evidence>
<evidence type="ECO:0000256" key="4">
    <source>
        <dbReference type="ARBA" id="ARBA00023242"/>
    </source>
</evidence>
<sequence length="2249" mass="250399">MYASWHGVPAELYGKFSICVRLNKKPSRKMTSCSRNKLHREECGSCGGAGPSNTSSIEKLTAAIVFSSLGSVFFRPASEGPFTGSTSNSQVILCTCQRTHQYDKMEHGESPLNSYTAGPDWNQGKDAPSSCWECLGRCFENCSFELIRVLSPRVSQNKTHILEYETLIAVLVPWLSREDVEELLRLDSSTIMAASWAGSELMEASPIAEAIVLMLSKRLLDQILRFQMEIAVCALQDSSKRGGRVLKKVNVHKKSRESIHSYEVIDIIPKQKTLFRKTETEHRLQRLIDMHQPLENNLFPVLHIKEGMPSILEVVRTCQTAAEKEKEHQNAKTISEYNTAVGIHFKGMGLKSNVGVATHSHFDKWCPGGSGWARLFGEGWVRLQSQLQVQNIVNNMLEDLHFADFFILRNTGHQTLESTVAVEERALFDPHISGLSVNARRTSAERDDVLRLVMCGRKGEAPPVRGFGCHAIRQKPDYLPSFIFVLNVPAGSSASYTECRVERNRVHQGKTKLSYSCRPRAQSLSQVQDSVPNGDMEGVGHTIFGRKIPNAFYETTGSDIVEQLNLTLDSCRHLVGLSGRSREASIIQTAKPMTCGDVTASAGGKVDGQNGDPVPELQMYDRKKGIPAGTRLVEAQTHPVRFESILEGVYGPRLLQDLSIFDECEPEAVDDWSVDENCSFCNLQLEKLNEYPTMAVPGSPPSAETPPPQGLSNSDKLLCQADQFLYAVFRKRELPQSCDSSIPLVAQELMRRMIQQFALEYATKSQPHMGFGGSSDDSELNHQDTDGPLDLTVSRTSPIPQDGVLDLSKKNTPSEKETKQRKVSDSLGGNVEDQSRLGSEDGSMVAEVRDVTVLEEVLSSLCSHHRLLLYYILNDVQQDHRSETQQCCCPDNHFSGASTLPITDCHVTASICCRTSFRLAKCSNHTHSSENAASTCIEQGVCSKHCLCCAHLPSCQHQYIGDHDYFCHTKDVLLTCQGACKPRIGFKRSHNLFPPARSPKPLDVDQTMAVNSNVPQFQDSNALTMVPPSVLPHKTENEEKTLNLNTALGCEKLVMLRTQAEKDDHQCGSFISDLMDRVTEKLKKVQPRRSQKEPNLPAILGQTPKARGDTHLTEIITTVLHNSTDKDYNLTELLEQHLSSEQQSPKTRLRKRKKTFLPDLPSSPKPDPSYLKKKTRFGRETCVKPFERTDSVEQSVKGPSKKSTTNMQNVQKSQKCQETLPQQLSLTEHLPHSKRSKLQGKDPNALAIHKEKCLPLQVSRSRRNIVPPQRFSSYVTEPRRMHFAACFSESIFAKHSSKDGATTVMDSTPESIFAIEPFDTKDEQLCSVPQYTGSRKYEIVSEKELPCEDKVIVREHEDNSRESNSSKRCLRANGLSNDAHSPTMFTVTTTGAPQGKPSPSSNSYESPIKLMFVSSVSGEDGVKYTLKAPSSASDLQCEMFDPCVEPSWAAKSTDEHNQVAERTVECVGKQTTVSPGGICPNSSNDGPVMPPATPIKRCRGRPKKMGPHLVKSEKRPIGRPPKPKVDLSSSDSVPGTDSLSRSTEMSPSLKENKNLKITILYGRSRRSRRLVSSSFPAKQDLGEEGKDSNTSKKQMTKNQLKDLHVVIPPEDQKCIYTSSKIKCQSQSHTNVSRKPGRPPKVKISGISVTVTTGSPRRRKIHIKRETQDSPGLRRRFVDSQPCKEKKAIANSTDMNENAVTAPKEHSQKTRGQPIPVRHSVRERKPSAYLLHSVATARSCALIRRSRKLLLNKASCEASQLAHSILDEPRNNALSTKAKNVCSKQDTVHFFTISVDSIFTSNKSFRWWPTSALPETLNEELSRRIKLMSNTWVSDLHDSSAESSTDFKPKIKEHLKGSPKKSPSAVKMLFEKDYNMQKLGTWFMQSTETQSLKIVKKATARNPKDVFHYSLSRPKSKVNVCPSPQAERLRKHVKKFAQVVPKSPLMQEKAQEMLSARLHAKRRLFVASSFKPSHGIQQQISRPGSTWTVYRKTLLRARQQFKTTSKMSVQDKGRHKHTMTLAPGAKTVTLLKDTAKLLKSTRPVTKSQNAVRSQITTHTGISSEAWSPASLKECRVFLKKINSANPRSMMEKGTLCTVKLHDILKQEQNEEVMGVRTCNSLGQFSFHTEGQSKAGNKSAKRKSGSSAPSPPTKLLRQSRSSRGVLGTRLVKCLGAGFVEALALITTECLSSGAWLSIGSIKCHVAKLFYFNVLEKRSTSLLEWKMFSLFMLANTKPHCHDEDEGKILSGG</sequence>
<keyword evidence="3" id="KW-0804">Transcription</keyword>
<dbReference type="GO" id="GO:0003677">
    <property type="term" value="F:DNA binding"/>
    <property type="evidence" value="ECO:0007669"/>
    <property type="project" value="UniProtKB-KW"/>
</dbReference>
<feature type="compositionally biased region" description="Basic and acidic residues" evidence="5">
    <location>
        <begin position="807"/>
        <end position="824"/>
    </location>
</feature>
<feature type="compositionally biased region" description="Polar residues" evidence="5">
    <location>
        <begin position="1527"/>
        <end position="1546"/>
    </location>
</feature>
<feature type="region of interest" description="Disordered" evidence="5">
    <location>
        <begin position="1137"/>
        <end position="1176"/>
    </location>
</feature>
<feature type="region of interest" description="Disordered" evidence="5">
    <location>
        <begin position="1693"/>
        <end position="1713"/>
    </location>
</feature>
<proteinExistence type="predicted"/>
<dbReference type="Proteomes" id="UP000316079">
    <property type="component" value="Unassembled WGS sequence"/>
</dbReference>
<feature type="region of interest" description="Disordered" evidence="5">
    <location>
        <begin position="1567"/>
        <end position="1601"/>
    </location>
</feature>
<feature type="compositionally biased region" description="Basic residues" evidence="5">
    <location>
        <begin position="1496"/>
        <end position="1506"/>
    </location>
</feature>
<keyword evidence="7" id="KW-1185">Reference proteome</keyword>
<comment type="caution">
    <text evidence="6">The sequence shown here is derived from an EMBL/GenBank/DDBJ whole genome shotgun (WGS) entry which is preliminary data.</text>
</comment>
<organism evidence="6 7">
    <name type="scientific">Danionella cerebrum</name>
    <dbReference type="NCBI Taxonomy" id="2873325"/>
    <lineage>
        <taxon>Eukaryota</taxon>
        <taxon>Metazoa</taxon>
        <taxon>Chordata</taxon>
        <taxon>Craniata</taxon>
        <taxon>Vertebrata</taxon>
        <taxon>Euteleostomi</taxon>
        <taxon>Actinopterygii</taxon>
        <taxon>Neopterygii</taxon>
        <taxon>Teleostei</taxon>
        <taxon>Ostariophysi</taxon>
        <taxon>Cypriniformes</taxon>
        <taxon>Danionidae</taxon>
        <taxon>Danioninae</taxon>
        <taxon>Danionella</taxon>
    </lineage>
</organism>